<evidence type="ECO:0000256" key="1">
    <source>
        <dbReference type="ARBA" id="ARBA00006484"/>
    </source>
</evidence>
<dbReference type="PROSITE" id="PS00061">
    <property type="entry name" value="ADH_SHORT"/>
    <property type="match status" value="1"/>
</dbReference>
<keyword evidence="5" id="KW-1185">Reference proteome</keyword>
<protein>
    <submittedName>
        <fullName evidence="4">NAD(P)-dependent dehydrogenase, short-chain alcohol dehydrogenase family</fullName>
    </submittedName>
</protein>
<gene>
    <name evidence="4" type="ORF">SAMN05421630_104117</name>
</gene>
<feature type="domain" description="Ketoreductase" evidence="3">
    <location>
        <begin position="8"/>
        <end position="189"/>
    </location>
</feature>
<dbReference type="PRINTS" id="PR00080">
    <property type="entry name" value="SDRFAMILY"/>
</dbReference>
<dbReference type="InterPro" id="IPR057326">
    <property type="entry name" value="KR_dom"/>
</dbReference>
<dbReference type="PANTHER" id="PTHR43639">
    <property type="entry name" value="OXIDOREDUCTASE, SHORT-CHAIN DEHYDROGENASE/REDUCTASE FAMILY (AFU_ORTHOLOGUE AFUA_5G02870)"/>
    <property type="match status" value="1"/>
</dbReference>
<dbReference type="Pfam" id="PF13561">
    <property type="entry name" value="adh_short_C2"/>
    <property type="match status" value="1"/>
</dbReference>
<accession>A0A222VWT1</accession>
<evidence type="ECO:0000313" key="4">
    <source>
        <dbReference type="EMBL" id="SDC84831.1"/>
    </source>
</evidence>
<proteinExistence type="inferred from homology"/>
<dbReference type="AlphaFoldDB" id="A0A222VWT1"/>
<dbReference type="KEGG" id="pmad:BAY61_29100"/>
<comment type="similarity">
    <text evidence="1">Belongs to the short-chain dehydrogenases/reductases (SDR) family.</text>
</comment>
<dbReference type="EMBL" id="FMZE01000004">
    <property type="protein sequence ID" value="SDC84831.1"/>
    <property type="molecule type" value="Genomic_DNA"/>
</dbReference>
<dbReference type="Gene3D" id="3.40.50.720">
    <property type="entry name" value="NAD(P)-binding Rossmann-like Domain"/>
    <property type="match status" value="1"/>
</dbReference>
<dbReference type="NCBIfam" id="NF005559">
    <property type="entry name" value="PRK07231.1"/>
    <property type="match status" value="1"/>
</dbReference>
<reference evidence="4 5" key="1">
    <citation type="submission" date="2016-10" db="EMBL/GenBank/DDBJ databases">
        <authorList>
            <person name="de Groot N.N."/>
        </authorList>
    </citation>
    <scope>NUCLEOTIDE SEQUENCE [LARGE SCALE GENOMIC DNA]</scope>
    <source>
        <strain evidence="4 5">CGMCC 4.5506</strain>
    </source>
</reference>
<dbReference type="PANTHER" id="PTHR43639:SF1">
    <property type="entry name" value="SHORT-CHAIN DEHYDROGENASE_REDUCTASE FAMILY PROTEIN"/>
    <property type="match status" value="1"/>
</dbReference>
<evidence type="ECO:0000259" key="3">
    <source>
        <dbReference type="SMART" id="SM00822"/>
    </source>
</evidence>
<dbReference type="FunFam" id="3.40.50.720:FF:000084">
    <property type="entry name" value="Short-chain dehydrogenase reductase"/>
    <property type="match status" value="1"/>
</dbReference>
<dbReference type="InterPro" id="IPR036291">
    <property type="entry name" value="NAD(P)-bd_dom_sf"/>
</dbReference>
<dbReference type="Proteomes" id="UP000199494">
    <property type="component" value="Unassembled WGS sequence"/>
</dbReference>
<dbReference type="RefSeq" id="WP_091802884.1">
    <property type="nucleotide sequence ID" value="NZ_CP016353.1"/>
</dbReference>
<dbReference type="PRINTS" id="PR00081">
    <property type="entry name" value="GDHRDH"/>
</dbReference>
<dbReference type="InterPro" id="IPR020904">
    <property type="entry name" value="Sc_DH/Rdtase_CS"/>
</dbReference>
<evidence type="ECO:0000313" key="5">
    <source>
        <dbReference type="Proteomes" id="UP000199494"/>
    </source>
</evidence>
<dbReference type="GO" id="GO:0016491">
    <property type="term" value="F:oxidoreductase activity"/>
    <property type="evidence" value="ECO:0007669"/>
    <property type="project" value="UniProtKB-KW"/>
</dbReference>
<sequence length="247" mass="25073">MNEKLAGKVALVTGGSRGIGAATALRLAAEGADVALTYVNSAGLAEEIAERIKAGGTRALPIRADSAQPDEVEAAVEATVAEFGRIDIVVNNAGVFTTGALDDLDVEDFDKAFAVNVRAPFVTVRTAARHLEQGGRVINIGSNVGERVPFPGFSIYSATKAALIGMTKALARELGQRGITVNMVSPGPTDTDANPAGGPMAAVLTGHTALGRFGQPEDVAAAVAYLASDDAGNLAGATINVDGGFNI</sequence>
<dbReference type="STRING" id="530584.SAMN05421630_104117"/>
<evidence type="ECO:0000256" key="2">
    <source>
        <dbReference type="ARBA" id="ARBA00023002"/>
    </source>
</evidence>
<dbReference type="OrthoDB" id="154414at2"/>
<dbReference type="InterPro" id="IPR002347">
    <property type="entry name" value="SDR_fam"/>
</dbReference>
<name>A0A222VWT1_9PSEU</name>
<dbReference type="SMART" id="SM00822">
    <property type="entry name" value="PKS_KR"/>
    <property type="match status" value="1"/>
</dbReference>
<organism evidence="4 5">
    <name type="scientific">Prauserella marina</name>
    <dbReference type="NCBI Taxonomy" id="530584"/>
    <lineage>
        <taxon>Bacteria</taxon>
        <taxon>Bacillati</taxon>
        <taxon>Actinomycetota</taxon>
        <taxon>Actinomycetes</taxon>
        <taxon>Pseudonocardiales</taxon>
        <taxon>Pseudonocardiaceae</taxon>
        <taxon>Prauserella</taxon>
    </lineage>
</organism>
<dbReference type="SUPFAM" id="SSF51735">
    <property type="entry name" value="NAD(P)-binding Rossmann-fold domains"/>
    <property type="match status" value="1"/>
</dbReference>
<keyword evidence="2" id="KW-0560">Oxidoreductase</keyword>